<protein>
    <submittedName>
        <fullName evidence="5">Lrp/AsnC family transcriptional regulator</fullName>
    </submittedName>
</protein>
<dbReference type="PROSITE" id="PS00519">
    <property type="entry name" value="HTH_ASNC_1"/>
    <property type="match status" value="1"/>
</dbReference>
<dbReference type="Gene3D" id="3.30.70.920">
    <property type="match status" value="1"/>
</dbReference>
<dbReference type="GO" id="GO:0043200">
    <property type="term" value="P:response to amino acid"/>
    <property type="evidence" value="ECO:0007669"/>
    <property type="project" value="TreeGrafter"/>
</dbReference>
<dbReference type="SMART" id="SM00344">
    <property type="entry name" value="HTH_ASNC"/>
    <property type="match status" value="1"/>
</dbReference>
<keyword evidence="3" id="KW-0804">Transcription</keyword>
<evidence type="ECO:0000256" key="3">
    <source>
        <dbReference type="ARBA" id="ARBA00023163"/>
    </source>
</evidence>
<dbReference type="Proteomes" id="UP000261704">
    <property type="component" value="Chromosome"/>
</dbReference>
<reference evidence="5 6" key="1">
    <citation type="submission" date="2018-09" db="EMBL/GenBank/DDBJ databases">
        <title>Profundibacter amoris BAR1 gen. nov., sp. nov., a new member of the Roseobacter clade isolated at Lokis Castle Vent Field on the Arctic Mid-Oceanic Ridge.</title>
        <authorList>
            <person name="Le Moine Bauer S."/>
            <person name="Sjoeberg A.G."/>
            <person name="L'Haridon S."/>
            <person name="Stokke R."/>
            <person name="Roalkvam I."/>
            <person name="Steen I.H."/>
            <person name="Dahle H."/>
        </authorList>
    </citation>
    <scope>NUCLEOTIDE SEQUENCE [LARGE SCALE GENOMIC DNA]</scope>
    <source>
        <strain evidence="5 6">BAR1</strain>
    </source>
</reference>
<dbReference type="GO" id="GO:0006355">
    <property type="term" value="P:regulation of DNA-templated transcription"/>
    <property type="evidence" value="ECO:0007669"/>
    <property type="project" value="UniProtKB-ARBA"/>
</dbReference>
<dbReference type="InterPro" id="IPR011008">
    <property type="entry name" value="Dimeric_a/b-barrel"/>
</dbReference>
<keyword evidence="6" id="KW-1185">Reference proteome</keyword>
<evidence type="ECO:0000259" key="4">
    <source>
        <dbReference type="PROSITE" id="PS50956"/>
    </source>
</evidence>
<dbReference type="CDD" id="cd00090">
    <property type="entry name" value="HTH_ARSR"/>
    <property type="match status" value="1"/>
</dbReference>
<gene>
    <name evidence="5" type="ORF">BAR1_06770</name>
</gene>
<keyword evidence="1" id="KW-0805">Transcription regulation</keyword>
<dbReference type="SUPFAM" id="SSF54909">
    <property type="entry name" value="Dimeric alpha+beta barrel"/>
    <property type="match status" value="1"/>
</dbReference>
<evidence type="ECO:0000313" key="5">
    <source>
        <dbReference type="EMBL" id="AXX99727.1"/>
    </source>
</evidence>
<evidence type="ECO:0000256" key="2">
    <source>
        <dbReference type="ARBA" id="ARBA00023125"/>
    </source>
</evidence>
<dbReference type="SUPFAM" id="SSF46785">
    <property type="entry name" value="Winged helix' DNA-binding domain"/>
    <property type="match status" value="1"/>
</dbReference>
<evidence type="ECO:0000313" key="6">
    <source>
        <dbReference type="Proteomes" id="UP000261704"/>
    </source>
</evidence>
<dbReference type="OrthoDB" id="9803143at2"/>
<dbReference type="Gene3D" id="1.10.10.10">
    <property type="entry name" value="Winged helix-like DNA-binding domain superfamily/Winged helix DNA-binding domain"/>
    <property type="match status" value="1"/>
</dbReference>
<dbReference type="InterPro" id="IPR019888">
    <property type="entry name" value="Tscrpt_reg_AsnC-like"/>
</dbReference>
<sequence length="156" mass="17852">MQLDEFDLRILSALQQDARQTNQALADKVGLSPTPCLRRVRRLERDGVIAAYRCEVNRKALGLGLTIFVTVKVARHQDRDAEHFVQTVTRWPEVVSCHLVSGDMDFLMEVVAPDMEAYERFILKRLLKIEGVKDLRSNFAMRTYKTRGTLPLPTGH</sequence>
<dbReference type="AlphaFoldDB" id="A0A347ULJ9"/>
<name>A0A347ULJ9_9RHOB</name>
<dbReference type="GO" id="GO:0005829">
    <property type="term" value="C:cytosol"/>
    <property type="evidence" value="ECO:0007669"/>
    <property type="project" value="TreeGrafter"/>
</dbReference>
<dbReference type="InterPro" id="IPR019887">
    <property type="entry name" value="Tscrpt_reg_AsnC/Lrp_C"/>
</dbReference>
<dbReference type="GO" id="GO:0043565">
    <property type="term" value="F:sequence-specific DNA binding"/>
    <property type="evidence" value="ECO:0007669"/>
    <property type="project" value="InterPro"/>
</dbReference>
<dbReference type="Pfam" id="PF01037">
    <property type="entry name" value="AsnC_trans_reg"/>
    <property type="match status" value="1"/>
</dbReference>
<dbReference type="InterPro" id="IPR036388">
    <property type="entry name" value="WH-like_DNA-bd_sf"/>
</dbReference>
<dbReference type="PANTHER" id="PTHR30154">
    <property type="entry name" value="LEUCINE-RESPONSIVE REGULATORY PROTEIN"/>
    <property type="match status" value="1"/>
</dbReference>
<organism evidence="5 6">
    <name type="scientific">Profundibacter amoris</name>
    <dbReference type="NCBI Taxonomy" id="2171755"/>
    <lineage>
        <taxon>Bacteria</taxon>
        <taxon>Pseudomonadati</taxon>
        <taxon>Pseudomonadota</taxon>
        <taxon>Alphaproteobacteria</taxon>
        <taxon>Rhodobacterales</taxon>
        <taxon>Paracoccaceae</taxon>
        <taxon>Profundibacter</taxon>
    </lineage>
</organism>
<dbReference type="Pfam" id="PF13412">
    <property type="entry name" value="HTH_24"/>
    <property type="match status" value="1"/>
</dbReference>
<dbReference type="InterPro" id="IPR036390">
    <property type="entry name" value="WH_DNA-bd_sf"/>
</dbReference>
<dbReference type="InterPro" id="IPR011991">
    <property type="entry name" value="ArsR-like_HTH"/>
</dbReference>
<keyword evidence="2" id="KW-0238">DNA-binding</keyword>
<evidence type="ECO:0000256" key="1">
    <source>
        <dbReference type="ARBA" id="ARBA00023015"/>
    </source>
</evidence>
<dbReference type="PROSITE" id="PS50956">
    <property type="entry name" value="HTH_ASNC_2"/>
    <property type="match status" value="1"/>
</dbReference>
<dbReference type="InterPro" id="IPR019885">
    <property type="entry name" value="Tscrpt_reg_HTH_AsnC-type_CS"/>
</dbReference>
<dbReference type="PRINTS" id="PR00033">
    <property type="entry name" value="HTHASNC"/>
</dbReference>
<dbReference type="KEGG" id="pamo:BAR1_06770"/>
<dbReference type="EMBL" id="CP032125">
    <property type="protein sequence ID" value="AXX99727.1"/>
    <property type="molecule type" value="Genomic_DNA"/>
</dbReference>
<dbReference type="InterPro" id="IPR000485">
    <property type="entry name" value="AsnC-type_HTH_dom"/>
</dbReference>
<feature type="domain" description="HTH asnC-type" evidence="4">
    <location>
        <begin position="3"/>
        <end position="64"/>
    </location>
</feature>
<accession>A0A347ULJ9</accession>
<proteinExistence type="predicted"/>
<dbReference type="PANTHER" id="PTHR30154:SF34">
    <property type="entry name" value="TRANSCRIPTIONAL REGULATOR AZLB"/>
    <property type="match status" value="1"/>
</dbReference>